<dbReference type="Pfam" id="PF08386">
    <property type="entry name" value="Abhydrolase_4"/>
    <property type="match status" value="1"/>
</dbReference>
<reference evidence="9" key="1">
    <citation type="journal article" date="2019" name="Int. J. Syst. Evol. Microbiol.">
        <title>The Global Catalogue of Microorganisms (GCM) 10K type strain sequencing project: providing services to taxonomists for standard genome sequencing and annotation.</title>
        <authorList>
            <consortium name="The Broad Institute Genomics Platform"/>
            <consortium name="The Broad Institute Genome Sequencing Center for Infectious Disease"/>
            <person name="Wu L."/>
            <person name="Ma J."/>
        </authorList>
    </citation>
    <scope>NUCLEOTIDE SEQUENCE [LARGE SCALE GENOMIC DNA]</scope>
    <source>
        <strain evidence="9">JCM 11136</strain>
    </source>
</reference>
<dbReference type="Pfam" id="PF00561">
    <property type="entry name" value="Abhydrolase_1"/>
    <property type="match status" value="1"/>
</dbReference>
<keyword evidence="2 5" id="KW-0732">Signal</keyword>
<gene>
    <name evidence="8" type="ORF">GCM10009560_42270</name>
</gene>
<organism evidence="8 9">
    <name type="scientific">Nonomuraea longicatena</name>
    <dbReference type="NCBI Taxonomy" id="83682"/>
    <lineage>
        <taxon>Bacteria</taxon>
        <taxon>Bacillati</taxon>
        <taxon>Actinomycetota</taxon>
        <taxon>Actinomycetes</taxon>
        <taxon>Streptosporangiales</taxon>
        <taxon>Streptosporangiaceae</taxon>
        <taxon>Nonomuraea</taxon>
    </lineage>
</organism>
<dbReference type="EMBL" id="BAAAHQ010000022">
    <property type="protein sequence ID" value="GAA0934750.1"/>
    <property type="molecule type" value="Genomic_DNA"/>
</dbReference>
<comment type="caution">
    <text evidence="8">The sequence shown here is derived from an EMBL/GenBank/DDBJ whole genome shotgun (WGS) entry which is preliminary data.</text>
</comment>
<evidence type="ECO:0000313" key="9">
    <source>
        <dbReference type="Proteomes" id="UP001501578"/>
    </source>
</evidence>
<evidence type="ECO:0000259" key="7">
    <source>
        <dbReference type="Pfam" id="PF08386"/>
    </source>
</evidence>
<dbReference type="InterPro" id="IPR000073">
    <property type="entry name" value="AB_hydrolase_1"/>
</dbReference>
<keyword evidence="9" id="KW-1185">Reference proteome</keyword>
<feature type="domain" description="AB hydrolase-1" evidence="6">
    <location>
        <begin position="90"/>
        <end position="245"/>
    </location>
</feature>
<dbReference type="RefSeq" id="WP_343951653.1">
    <property type="nucleotide sequence ID" value="NZ_BAAAHQ010000022.1"/>
</dbReference>
<dbReference type="GO" id="GO:0016787">
    <property type="term" value="F:hydrolase activity"/>
    <property type="evidence" value="ECO:0007669"/>
    <property type="project" value="UniProtKB-KW"/>
</dbReference>
<proteinExistence type="inferred from homology"/>
<dbReference type="SUPFAM" id="SSF53474">
    <property type="entry name" value="alpha/beta-Hydrolases"/>
    <property type="match status" value="1"/>
</dbReference>
<keyword evidence="3 8" id="KW-0378">Hydrolase</keyword>
<dbReference type="Gene3D" id="3.40.50.1820">
    <property type="entry name" value="alpha/beta hydrolase"/>
    <property type="match status" value="1"/>
</dbReference>
<evidence type="ECO:0000256" key="4">
    <source>
        <dbReference type="SAM" id="MobiDB-lite"/>
    </source>
</evidence>
<dbReference type="InterPro" id="IPR051601">
    <property type="entry name" value="Serine_prot/Carboxylest_S33"/>
</dbReference>
<feature type="domain" description="Peptidase S33 tripeptidyl aminopeptidase-like C-terminal" evidence="7">
    <location>
        <begin position="399"/>
        <end position="504"/>
    </location>
</feature>
<dbReference type="PANTHER" id="PTHR43248:SF29">
    <property type="entry name" value="TRIPEPTIDYL AMINOPEPTIDASE"/>
    <property type="match status" value="1"/>
</dbReference>
<evidence type="ECO:0000256" key="3">
    <source>
        <dbReference type="ARBA" id="ARBA00022801"/>
    </source>
</evidence>
<name>A0ABP4ACV1_9ACTN</name>
<feature type="region of interest" description="Disordered" evidence="4">
    <location>
        <begin position="135"/>
        <end position="155"/>
    </location>
</feature>
<dbReference type="InterPro" id="IPR013595">
    <property type="entry name" value="Pept_S33_TAP-like_C"/>
</dbReference>
<sequence>MRGVLTLAVGLALVGAVPPAAAQDAGPPSAHEEQRLGWGPCPAAQRELIRAGARCAKVKVPLDYADPAGPAVEITVSRVQARSAKRRGILLSNPGGPGGTGLNSTLTLRRTLGRTADAYDLIGFDPRFLGESSPVRCAPAGPARPPGPSSSARADFDRSVRAARDTVRRCFAPEGNAALLPHASTRNVARDMDLIRKVLGEPRLSYYGVSYGADLGAVFAEMFPRSVDRLVLDSATDPAATQYELFRRSGRPLEGALDEWAAWTARRPSYGLGRTRAQVRAGVERLLERATRRPVAIGGTRLDAPLLRLILRQFVQHGEHDAALAAVVRDLRRAAEGRPVEPGPELAAMLELLESPALADGMVGGALFMCGDGGWPAGGWPQDPEAYWRNIVRDKAALPVFGPMTSGMTAPCAFWGSEPGEAGTPVGNAVPALILHARRDANVPYAGAVALHRKMTASRLVTADVRAHGVYGRAAEGFRPVPCADRAVNAYLDGGALPTRDLAC</sequence>
<evidence type="ECO:0000256" key="1">
    <source>
        <dbReference type="ARBA" id="ARBA00010088"/>
    </source>
</evidence>
<dbReference type="PANTHER" id="PTHR43248">
    <property type="entry name" value="2-SUCCINYL-6-HYDROXY-2,4-CYCLOHEXADIENE-1-CARBOXYLATE SYNTHASE"/>
    <property type="match status" value="1"/>
</dbReference>
<evidence type="ECO:0000313" key="8">
    <source>
        <dbReference type="EMBL" id="GAA0934750.1"/>
    </source>
</evidence>
<accession>A0ABP4ACV1</accession>
<feature type="chain" id="PRO_5045352174" evidence="5">
    <location>
        <begin position="23"/>
        <end position="504"/>
    </location>
</feature>
<comment type="similarity">
    <text evidence="1">Belongs to the peptidase S33 family.</text>
</comment>
<evidence type="ECO:0000259" key="6">
    <source>
        <dbReference type="Pfam" id="PF00561"/>
    </source>
</evidence>
<evidence type="ECO:0000256" key="2">
    <source>
        <dbReference type="ARBA" id="ARBA00022729"/>
    </source>
</evidence>
<evidence type="ECO:0000256" key="5">
    <source>
        <dbReference type="SAM" id="SignalP"/>
    </source>
</evidence>
<dbReference type="InterPro" id="IPR029058">
    <property type="entry name" value="AB_hydrolase_fold"/>
</dbReference>
<feature type="signal peptide" evidence="5">
    <location>
        <begin position="1"/>
        <end position="22"/>
    </location>
</feature>
<protein>
    <submittedName>
        <fullName evidence="8">Alpha/beta hydrolase</fullName>
    </submittedName>
</protein>
<dbReference type="Proteomes" id="UP001501578">
    <property type="component" value="Unassembled WGS sequence"/>
</dbReference>